<reference evidence="3" key="1">
    <citation type="submission" date="2019-09" db="EMBL/GenBank/DDBJ databases">
        <title>The Mitochondrial Proteome of the Jakobid, Andalucia godoyi, a Protist With the Most Gene-Rich and Bacteria-Like Mitochondrial Genome.</title>
        <authorList>
            <person name="Gray M.W."/>
            <person name="Burger G."/>
            <person name="Derelle R."/>
            <person name="Klimes V."/>
            <person name="Leger M."/>
            <person name="Sarrasin M."/>
            <person name="Vlcek C."/>
            <person name="Roger A.J."/>
            <person name="Elias M."/>
            <person name="Lang B.F."/>
        </authorList>
    </citation>
    <scope>NUCLEOTIDE SEQUENCE</scope>
    <source>
        <strain evidence="3">And28</strain>
    </source>
</reference>
<dbReference type="GO" id="GO:0005840">
    <property type="term" value="C:ribosome"/>
    <property type="evidence" value="ECO:0007669"/>
    <property type="project" value="UniProtKB-KW"/>
</dbReference>
<dbReference type="AlphaFoldDB" id="A0A8K0AHB0"/>
<evidence type="ECO:0000313" key="4">
    <source>
        <dbReference type="Proteomes" id="UP000799049"/>
    </source>
</evidence>
<proteinExistence type="predicted"/>
<dbReference type="Pfam" id="PF08213">
    <property type="entry name" value="COX24_C"/>
    <property type="match status" value="1"/>
</dbReference>
<evidence type="ECO:0000259" key="2">
    <source>
        <dbReference type="SMART" id="SM01155"/>
    </source>
</evidence>
<accession>A0A8K0AHB0</accession>
<evidence type="ECO:0000256" key="1">
    <source>
        <dbReference type="SAM" id="MobiDB-lite"/>
    </source>
</evidence>
<comment type="caution">
    <text evidence="3">The sequence shown here is derived from an EMBL/GenBank/DDBJ whole genome shotgun (WGS) entry which is preliminary data.</text>
</comment>
<dbReference type="InterPro" id="IPR013177">
    <property type="entry name" value="Ribosomal_mS38_C"/>
</dbReference>
<dbReference type="Proteomes" id="UP000799049">
    <property type="component" value="Unassembled WGS sequence"/>
</dbReference>
<dbReference type="SMART" id="SM01155">
    <property type="entry name" value="DUF1713"/>
    <property type="match status" value="1"/>
</dbReference>
<evidence type="ECO:0000313" key="3">
    <source>
        <dbReference type="EMBL" id="KAF0852519.1"/>
    </source>
</evidence>
<feature type="region of interest" description="Disordered" evidence="1">
    <location>
        <begin position="68"/>
        <end position="91"/>
    </location>
</feature>
<keyword evidence="3" id="KW-0689">Ribosomal protein</keyword>
<name>A0A8K0AHB0_ANDGO</name>
<organism evidence="3 4">
    <name type="scientific">Andalucia godoyi</name>
    <name type="common">Flagellate</name>
    <dbReference type="NCBI Taxonomy" id="505711"/>
    <lineage>
        <taxon>Eukaryota</taxon>
        <taxon>Discoba</taxon>
        <taxon>Jakobida</taxon>
        <taxon>Andalucina</taxon>
        <taxon>Andaluciidae</taxon>
        <taxon>Andalucia</taxon>
    </lineage>
</organism>
<sequence length="91" mass="10511">MAMRLFSAASPSLRLAFQPAALQTLWRPAAANMIVPQPLPMLQLSSLFIDRSELCNIEEISMSSVIKKRKKKMNKHKLRKRRKAQRHKNEP</sequence>
<protein>
    <submittedName>
        <fullName evidence="3">Mitochondrial ribosomal protein S38 (MS38)</fullName>
    </submittedName>
</protein>
<gene>
    <name evidence="3" type="ORF">ANDGO_00506</name>
</gene>
<dbReference type="EMBL" id="VRVR01000032">
    <property type="protein sequence ID" value="KAF0852519.1"/>
    <property type="molecule type" value="Genomic_DNA"/>
</dbReference>
<keyword evidence="4" id="KW-1185">Reference proteome</keyword>
<keyword evidence="3" id="KW-0687">Ribonucleoprotein</keyword>
<feature type="domain" description="Ribosomal protein mS38 C-terminal" evidence="2">
    <location>
        <begin position="61"/>
        <end position="90"/>
    </location>
</feature>